<feature type="region of interest" description="Disordered" evidence="1">
    <location>
        <begin position="1"/>
        <end position="41"/>
    </location>
</feature>
<sequence>MGIRHRLPDFEDEGNAKIRASRLPSYGPDGRDADRMRLDTR</sequence>
<organism evidence="2 3">
    <name type="scientific">Salmonella paratyphi B (strain ATCC BAA-1250 / SPB7)</name>
    <dbReference type="NCBI Taxonomy" id="1016998"/>
    <lineage>
        <taxon>Bacteria</taxon>
        <taxon>Pseudomonadati</taxon>
        <taxon>Pseudomonadota</taxon>
        <taxon>Gammaproteobacteria</taxon>
        <taxon>Enterobacterales</taxon>
        <taxon>Enterobacteriaceae</taxon>
        <taxon>Salmonella</taxon>
    </lineage>
</organism>
<name>A0A6C6Z369_SALPB</name>
<reference evidence="2 3" key="1">
    <citation type="submission" date="2007-11" db="EMBL/GenBank/DDBJ databases">
        <authorList>
            <consortium name="The Salmonella enterica serovar Paratyphi B Genome Sequencing Project"/>
            <person name="McClelland M."/>
            <person name="Sanderson E.K."/>
            <person name="Porwollik S."/>
            <person name="Spieth J."/>
            <person name="Clifton W.S."/>
            <person name="Fulton R."/>
            <person name="Cordes M."/>
            <person name="Wollam A."/>
            <person name="Shah N."/>
            <person name="Pepin K."/>
            <person name="Bhonagiri V."/>
            <person name="Nash W."/>
            <person name="Johnson M."/>
            <person name="Thiruvilangam P."/>
            <person name="Wilson R."/>
        </authorList>
    </citation>
    <scope>NUCLEOTIDE SEQUENCE [LARGE SCALE GENOMIC DNA]</scope>
    <source>
        <strain evidence="3">ATCC BAA-1250 / SPB7</strain>
    </source>
</reference>
<evidence type="ECO:0000256" key="1">
    <source>
        <dbReference type="SAM" id="MobiDB-lite"/>
    </source>
</evidence>
<gene>
    <name evidence="2" type="ordered locus">SPAB_02347</name>
</gene>
<dbReference type="KEGG" id="spq:SPAB_02347"/>
<feature type="compositionally biased region" description="Basic and acidic residues" evidence="1">
    <location>
        <begin position="29"/>
        <end position="41"/>
    </location>
</feature>
<accession>A0A6C6Z369</accession>
<proteinExistence type="predicted"/>
<protein>
    <submittedName>
        <fullName evidence="2">Uncharacterized protein</fullName>
    </submittedName>
</protein>
<evidence type="ECO:0000313" key="3">
    <source>
        <dbReference type="Proteomes" id="UP000008556"/>
    </source>
</evidence>
<dbReference type="EMBL" id="CP000886">
    <property type="protein sequence ID" value="ABX67729.1"/>
    <property type="molecule type" value="Genomic_DNA"/>
</dbReference>
<dbReference type="Proteomes" id="UP000008556">
    <property type="component" value="Chromosome"/>
</dbReference>
<evidence type="ECO:0000313" key="2">
    <source>
        <dbReference type="EMBL" id="ABX67729.1"/>
    </source>
</evidence>
<dbReference type="AlphaFoldDB" id="A0A6C6Z369"/>